<keyword evidence="1" id="KW-0472">Membrane</keyword>
<evidence type="ECO:0000256" key="1">
    <source>
        <dbReference type="SAM" id="Phobius"/>
    </source>
</evidence>
<feature type="transmembrane region" description="Helical" evidence="1">
    <location>
        <begin position="79"/>
        <end position="97"/>
    </location>
</feature>
<dbReference type="EMBL" id="UYSU01051363">
    <property type="protein sequence ID" value="VDM06388.1"/>
    <property type="molecule type" value="Genomic_DNA"/>
</dbReference>
<gene>
    <name evidence="2" type="ORF">SSLN_LOCUS20002</name>
</gene>
<keyword evidence="3" id="KW-1185">Reference proteome</keyword>
<evidence type="ECO:0000313" key="2">
    <source>
        <dbReference type="EMBL" id="VDM06388.1"/>
    </source>
</evidence>
<accession>A0A183TU54</accession>
<keyword evidence="1" id="KW-1133">Transmembrane helix</keyword>
<sequence length="98" mass="10529">MLLWPSLTGTQLSPVAPRSRFFPATTPWTTATTGGLNQVRVSGVVCVFTPGTSAPFPLYLPSTILPALPPLLFPPHSPLPSSLLLFLLLLVPLLFSLY</sequence>
<proteinExistence type="predicted"/>
<dbReference type="AlphaFoldDB" id="A0A183TU54"/>
<evidence type="ECO:0000313" key="3">
    <source>
        <dbReference type="Proteomes" id="UP000275846"/>
    </source>
</evidence>
<reference evidence="2 3" key="2">
    <citation type="submission" date="2018-11" db="EMBL/GenBank/DDBJ databases">
        <authorList>
            <consortium name="Pathogen Informatics"/>
        </authorList>
    </citation>
    <scope>NUCLEOTIDE SEQUENCE [LARGE SCALE GENOMIC DNA]</scope>
    <source>
        <strain evidence="2 3">NST_G2</strain>
    </source>
</reference>
<organism evidence="4">
    <name type="scientific">Schistocephalus solidus</name>
    <name type="common">Tapeworm</name>
    <dbReference type="NCBI Taxonomy" id="70667"/>
    <lineage>
        <taxon>Eukaryota</taxon>
        <taxon>Metazoa</taxon>
        <taxon>Spiralia</taxon>
        <taxon>Lophotrochozoa</taxon>
        <taxon>Platyhelminthes</taxon>
        <taxon>Cestoda</taxon>
        <taxon>Eucestoda</taxon>
        <taxon>Diphyllobothriidea</taxon>
        <taxon>Diphyllobothriidae</taxon>
        <taxon>Schistocephalus</taxon>
    </lineage>
</organism>
<protein>
    <submittedName>
        <fullName evidence="2 4">Uncharacterized protein</fullName>
    </submittedName>
</protein>
<reference evidence="4" key="1">
    <citation type="submission" date="2016-06" db="UniProtKB">
        <authorList>
            <consortium name="WormBaseParasite"/>
        </authorList>
    </citation>
    <scope>IDENTIFICATION</scope>
</reference>
<dbReference type="Proteomes" id="UP000275846">
    <property type="component" value="Unassembled WGS sequence"/>
</dbReference>
<evidence type="ECO:0000313" key="4">
    <source>
        <dbReference type="WBParaSite" id="SSLN_0002074401-mRNA-1"/>
    </source>
</evidence>
<dbReference type="WBParaSite" id="SSLN_0002074401-mRNA-1">
    <property type="protein sequence ID" value="SSLN_0002074401-mRNA-1"/>
    <property type="gene ID" value="SSLN_0002074401"/>
</dbReference>
<keyword evidence="1" id="KW-0812">Transmembrane</keyword>
<name>A0A183TU54_SCHSO</name>